<keyword evidence="3" id="KW-1185">Reference proteome</keyword>
<sequence length="171" mass="18269">MLNWVSLLTLPTLALSYSFQLTSAPTQCGQLSLELTEGQGSPPYTALVVPFGANPTPDGERRRIFQHVFSGQTTNFTMPYPANGGFVIALSDQNGIGTGGTSVPQSVAASKNNDASCLIDPNANGTTFSFQLIPNNAINQCETRTLAWSQNVTYVYASIALFSLPYHNVSS</sequence>
<dbReference type="OrthoDB" id="3267813at2759"/>
<evidence type="ECO:0000313" key="3">
    <source>
        <dbReference type="Proteomes" id="UP000054279"/>
    </source>
</evidence>
<dbReference type="AlphaFoldDB" id="A0A0C9U0M0"/>
<name>A0A0C9U0M0_SPHS4</name>
<feature type="signal peptide" evidence="1">
    <location>
        <begin position="1"/>
        <end position="16"/>
    </location>
</feature>
<keyword evidence="1" id="KW-0732">Signal</keyword>
<organism evidence="2 3">
    <name type="scientific">Sphaerobolus stellatus (strain SS14)</name>
    <dbReference type="NCBI Taxonomy" id="990650"/>
    <lineage>
        <taxon>Eukaryota</taxon>
        <taxon>Fungi</taxon>
        <taxon>Dikarya</taxon>
        <taxon>Basidiomycota</taxon>
        <taxon>Agaricomycotina</taxon>
        <taxon>Agaricomycetes</taxon>
        <taxon>Phallomycetidae</taxon>
        <taxon>Geastrales</taxon>
        <taxon>Sphaerobolaceae</taxon>
        <taxon>Sphaerobolus</taxon>
    </lineage>
</organism>
<evidence type="ECO:0008006" key="4">
    <source>
        <dbReference type="Google" id="ProtNLM"/>
    </source>
</evidence>
<evidence type="ECO:0000313" key="2">
    <source>
        <dbReference type="EMBL" id="KIJ36298.1"/>
    </source>
</evidence>
<evidence type="ECO:0000256" key="1">
    <source>
        <dbReference type="SAM" id="SignalP"/>
    </source>
</evidence>
<protein>
    <recommendedName>
        <fullName evidence="4">Ubiquitin 3 binding protein But2 C-terminal domain-containing protein</fullName>
    </recommendedName>
</protein>
<dbReference type="HOGENOM" id="CLU_1563857_0_0_1"/>
<reference evidence="2 3" key="1">
    <citation type="submission" date="2014-06" db="EMBL/GenBank/DDBJ databases">
        <title>Evolutionary Origins and Diversification of the Mycorrhizal Mutualists.</title>
        <authorList>
            <consortium name="DOE Joint Genome Institute"/>
            <consortium name="Mycorrhizal Genomics Consortium"/>
            <person name="Kohler A."/>
            <person name="Kuo A."/>
            <person name="Nagy L.G."/>
            <person name="Floudas D."/>
            <person name="Copeland A."/>
            <person name="Barry K.W."/>
            <person name="Cichocki N."/>
            <person name="Veneault-Fourrey C."/>
            <person name="LaButti K."/>
            <person name="Lindquist E.A."/>
            <person name="Lipzen A."/>
            <person name="Lundell T."/>
            <person name="Morin E."/>
            <person name="Murat C."/>
            <person name="Riley R."/>
            <person name="Ohm R."/>
            <person name="Sun H."/>
            <person name="Tunlid A."/>
            <person name="Henrissat B."/>
            <person name="Grigoriev I.V."/>
            <person name="Hibbett D.S."/>
            <person name="Martin F."/>
        </authorList>
    </citation>
    <scope>NUCLEOTIDE SEQUENCE [LARGE SCALE GENOMIC DNA]</scope>
    <source>
        <strain evidence="2 3">SS14</strain>
    </source>
</reference>
<dbReference type="EMBL" id="KN837179">
    <property type="protein sequence ID" value="KIJ36298.1"/>
    <property type="molecule type" value="Genomic_DNA"/>
</dbReference>
<proteinExistence type="predicted"/>
<dbReference type="Proteomes" id="UP000054279">
    <property type="component" value="Unassembled WGS sequence"/>
</dbReference>
<feature type="chain" id="PRO_5002204480" description="Ubiquitin 3 binding protein But2 C-terminal domain-containing protein" evidence="1">
    <location>
        <begin position="17"/>
        <end position="171"/>
    </location>
</feature>
<gene>
    <name evidence="2" type="ORF">M422DRAFT_261251</name>
</gene>
<accession>A0A0C9U0M0</accession>